<dbReference type="InterPro" id="IPR003615">
    <property type="entry name" value="HNH_nuc"/>
</dbReference>
<reference evidence="2" key="1">
    <citation type="journal article" date="2015" name="Nature">
        <title>Complex archaea that bridge the gap between prokaryotes and eukaryotes.</title>
        <authorList>
            <person name="Spang A."/>
            <person name="Saw J.H."/>
            <person name="Jorgensen S.L."/>
            <person name="Zaremba-Niedzwiedzka K."/>
            <person name="Martijn J."/>
            <person name="Lind A.E."/>
            <person name="van Eijk R."/>
            <person name="Schleper C."/>
            <person name="Guy L."/>
            <person name="Ettema T.J."/>
        </authorList>
    </citation>
    <scope>NUCLEOTIDE SEQUENCE</scope>
</reference>
<dbReference type="SUPFAM" id="SSF54060">
    <property type="entry name" value="His-Me finger endonucleases"/>
    <property type="match status" value="1"/>
</dbReference>
<dbReference type="Pfam" id="PF13392">
    <property type="entry name" value="HNH_3"/>
    <property type="match status" value="1"/>
</dbReference>
<evidence type="ECO:0000259" key="1">
    <source>
        <dbReference type="Pfam" id="PF13392"/>
    </source>
</evidence>
<sequence>MDTSEMRINGDLLRTEYQANQKSMKQIRREYGWGINTIRRWLESCGIPIRPIDDPINASQKGHSLEENPKWRGGKYRAGNGYTMVRTNGKYIAEHRLVAEQTIGRKLKGNEVVHHINGIKNDNRPENLWVYTDKKHRSIHVGLFHLVLHFYNIGLVEFVNGEYEVKNGH</sequence>
<dbReference type="Gene3D" id="3.90.75.20">
    <property type="match status" value="1"/>
</dbReference>
<name>A0A0F9JNM9_9ZZZZ</name>
<accession>A0A0F9JNM9</accession>
<protein>
    <recommendedName>
        <fullName evidence="1">HNH nuclease domain-containing protein</fullName>
    </recommendedName>
</protein>
<feature type="domain" description="HNH nuclease" evidence="1">
    <location>
        <begin position="95"/>
        <end position="136"/>
    </location>
</feature>
<comment type="caution">
    <text evidence="2">The sequence shown here is derived from an EMBL/GenBank/DDBJ whole genome shotgun (WGS) entry which is preliminary data.</text>
</comment>
<dbReference type="InterPro" id="IPR044925">
    <property type="entry name" value="His-Me_finger_sf"/>
</dbReference>
<organism evidence="2">
    <name type="scientific">marine sediment metagenome</name>
    <dbReference type="NCBI Taxonomy" id="412755"/>
    <lineage>
        <taxon>unclassified sequences</taxon>
        <taxon>metagenomes</taxon>
        <taxon>ecological metagenomes</taxon>
    </lineage>
</organism>
<dbReference type="EMBL" id="LAZR01010979">
    <property type="protein sequence ID" value="KKM64046.1"/>
    <property type="molecule type" value="Genomic_DNA"/>
</dbReference>
<proteinExistence type="predicted"/>
<dbReference type="AlphaFoldDB" id="A0A0F9JNM9"/>
<gene>
    <name evidence="2" type="ORF">LCGC14_1505310</name>
</gene>
<evidence type="ECO:0000313" key="2">
    <source>
        <dbReference type="EMBL" id="KKM64046.1"/>
    </source>
</evidence>